<gene>
    <name evidence="3" type="ORF">COS54_00180</name>
</gene>
<feature type="domain" description="Glycosyltransferase RgtA/B/C/D-like" evidence="2">
    <location>
        <begin position="70"/>
        <end position="193"/>
    </location>
</feature>
<evidence type="ECO:0000313" key="3">
    <source>
        <dbReference type="EMBL" id="PIV01932.1"/>
    </source>
</evidence>
<dbReference type="Pfam" id="PF13231">
    <property type="entry name" value="PMT_2"/>
    <property type="match status" value="1"/>
</dbReference>
<feature type="transmembrane region" description="Helical" evidence="1">
    <location>
        <begin position="308"/>
        <end position="326"/>
    </location>
</feature>
<feature type="transmembrane region" description="Helical" evidence="1">
    <location>
        <begin position="141"/>
        <end position="156"/>
    </location>
</feature>
<evidence type="ECO:0000256" key="1">
    <source>
        <dbReference type="SAM" id="Phobius"/>
    </source>
</evidence>
<evidence type="ECO:0000259" key="2">
    <source>
        <dbReference type="Pfam" id="PF13231"/>
    </source>
</evidence>
<dbReference type="AlphaFoldDB" id="A0A2M7BFM0"/>
<feature type="transmembrane region" description="Helical" evidence="1">
    <location>
        <begin position="276"/>
        <end position="296"/>
    </location>
</feature>
<feature type="transmembrane region" description="Helical" evidence="1">
    <location>
        <begin position="338"/>
        <end position="367"/>
    </location>
</feature>
<name>A0A2M7BFM0_9BACT</name>
<protein>
    <recommendedName>
        <fullName evidence="2">Glycosyltransferase RgtA/B/C/D-like domain-containing protein</fullName>
    </recommendedName>
</protein>
<keyword evidence="1" id="KW-0812">Transmembrane</keyword>
<accession>A0A2M7BFM0</accession>
<feature type="transmembrane region" description="Helical" evidence="1">
    <location>
        <begin position="117"/>
        <end position="135"/>
    </location>
</feature>
<feature type="transmembrane region" description="Helical" evidence="1">
    <location>
        <begin position="9"/>
        <end position="29"/>
    </location>
</feature>
<feature type="transmembrane region" description="Helical" evidence="1">
    <location>
        <begin position="87"/>
        <end position="105"/>
    </location>
</feature>
<feature type="transmembrane region" description="Helical" evidence="1">
    <location>
        <begin position="242"/>
        <end position="264"/>
    </location>
</feature>
<dbReference type="EMBL" id="PEVC01000005">
    <property type="protein sequence ID" value="PIV01932.1"/>
    <property type="molecule type" value="Genomic_DNA"/>
</dbReference>
<proteinExistence type="predicted"/>
<keyword evidence="1" id="KW-0472">Membrane</keyword>
<dbReference type="InterPro" id="IPR038731">
    <property type="entry name" value="RgtA/B/C-like"/>
</dbReference>
<evidence type="ECO:0000313" key="4">
    <source>
        <dbReference type="Proteomes" id="UP000229631"/>
    </source>
</evidence>
<sequence>MKSFLKKYYPFVIIFCSLLIFSPALFNFFSSDDWFHLRISQIGNLHEFFDFFSFLPNQHSATFYRPLSTQVFFFIFQKLFGLNAGPYYLFVFLVFGFSLWLVYRLARIVFKNKKQSLLALVFYAFSVTHFTRLYFLSAFQEILMTVFVLSAVLTYFKKPSWKTNLLTAFFFILALLSKETAVVLPLILILFDWFNDCFRPKRLIPILLILFPYLYFRFFHFGQVSGDSYLWDFSVRKFLNTFFWYALWSFGAPELLVDYVSGGLRILPRFFSDFPFWSKIVLSLIGSTLTSFAILFVANLKKVKVKKVLLFLGIFFLALLPVLFLPRHKFTLELTLPMVSFSFLLAEICLTKHSWLTTVFISLYIILNLSMNRLTYQTHYTVSRSQIAKKVYHYFIRNYPQYPEGCYFEFTNDQEVGNKIWGVSKQVAFAVGDDNFFQVLYHNQKVKVFYQDLPEERPKDKQVININSTNFLP</sequence>
<feature type="transmembrane region" description="Helical" evidence="1">
    <location>
        <begin position="203"/>
        <end position="221"/>
    </location>
</feature>
<comment type="caution">
    <text evidence="3">The sequence shown here is derived from an EMBL/GenBank/DDBJ whole genome shotgun (WGS) entry which is preliminary data.</text>
</comment>
<dbReference type="Proteomes" id="UP000229631">
    <property type="component" value="Unassembled WGS sequence"/>
</dbReference>
<reference evidence="4" key="1">
    <citation type="submission" date="2017-09" db="EMBL/GenBank/DDBJ databases">
        <title>Depth-based differentiation of microbial function through sediment-hosted aquifers and enrichment of novel symbionts in the deep terrestrial subsurface.</title>
        <authorList>
            <person name="Probst A.J."/>
            <person name="Ladd B."/>
            <person name="Jarett J.K."/>
            <person name="Geller-Mcgrath D.E."/>
            <person name="Sieber C.M.K."/>
            <person name="Emerson J.B."/>
            <person name="Anantharaman K."/>
            <person name="Thomas B.C."/>
            <person name="Malmstrom R."/>
            <person name="Stieglmeier M."/>
            <person name="Klingl A."/>
            <person name="Woyke T."/>
            <person name="Ryan C.M."/>
            <person name="Banfield J.F."/>
        </authorList>
    </citation>
    <scope>NUCLEOTIDE SEQUENCE [LARGE SCALE GENOMIC DNA]</scope>
</reference>
<keyword evidence="1" id="KW-1133">Transmembrane helix</keyword>
<feature type="transmembrane region" description="Helical" evidence="1">
    <location>
        <begin position="168"/>
        <end position="191"/>
    </location>
</feature>
<organism evidence="3 4">
    <name type="scientific">Candidatus Shapirobacteria bacterium CG03_land_8_20_14_0_80_39_12</name>
    <dbReference type="NCBI Taxonomy" id="1974879"/>
    <lineage>
        <taxon>Bacteria</taxon>
        <taxon>Candidatus Shapironibacteriota</taxon>
    </lineage>
</organism>